<organism evidence="2 3">
    <name type="scientific">Acinetobacter haemolyticus ATCC 19194</name>
    <dbReference type="NCBI Taxonomy" id="707232"/>
    <lineage>
        <taxon>Bacteria</taxon>
        <taxon>Pseudomonadati</taxon>
        <taxon>Pseudomonadota</taxon>
        <taxon>Gammaproteobacteria</taxon>
        <taxon>Moraxellales</taxon>
        <taxon>Moraxellaceae</taxon>
        <taxon>Acinetobacter</taxon>
    </lineage>
</organism>
<keyword evidence="1" id="KW-0472">Membrane</keyword>
<evidence type="ECO:0000313" key="2">
    <source>
        <dbReference type="EMBL" id="EFF83517.1"/>
    </source>
</evidence>
<protein>
    <submittedName>
        <fullName evidence="2">Uncharacterized protein</fullName>
    </submittedName>
</protein>
<dbReference type="HOGENOM" id="CLU_833219_0_0_6"/>
<evidence type="ECO:0000256" key="1">
    <source>
        <dbReference type="SAM" id="Phobius"/>
    </source>
</evidence>
<dbReference type="EMBL" id="ADMT01000104">
    <property type="protein sequence ID" value="EFF83517.1"/>
    <property type="molecule type" value="Genomic_DNA"/>
</dbReference>
<sequence length="352" mass="41300">MSQQFAKIFLIAKSQRVKTMALDQIWKVQLTLVSYGNEFLQQNLPFSVWVDHPIFAQHHFEFRDLQSQHLLAQHFQVWLEGLKRQGVDRLSLHNAQLLQDHQNPNANVELLPYAHFIVSHEGKNKTAWICGHELAEWYQHDNPFEAPTSQQISLRQDVFWRYPLPDSIAKKVTQELKNNDWHEIEKFINQELFSHKCAENFLEPEQVELPFYGYELEHSHLDHADLAIIPTTYQADSAHQLMYRMSALTDFIESQRRHPYNTDGEMLSPEQQIVLRNFGQKTDDLFAKLISRIANHYKNIDFEMPMEPYDRTMDVAKTPTQAAAQHKMNHISVIKLVFITIIICGLAYYFGL</sequence>
<reference evidence="3" key="1">
    <citation type="submission" date="2010-03" db="EMBL/GenBank/DDBJ databases">
        <title>Complete sequence of Mobiluncus curtisii ATCC 43063.</title>
        <authorList>
            <person name="Muzny D."/>
            <person name="Qin X."/>
            <person name="Deng J."/>
            <person name="Jiang H."/>
            <person name="Liu Y."/>
            <person name="Qu J."/>
            <person name="Song X.-Z."/>
            <person name="Zhang L."/>
            <person name="Thornton R."/>
            <person name="Coyle M."/>
            <person name="Francisco L."/>
            <person name="Jackson L."/>
            <person name="Javaid M."/>
            <person name="Korchina V."/>
            <person name="Kovar C."/>
            <person name="Mata R."/>
            <person name="Mathew T."/>
            <person name="Ngo R."/>
            <person name="Nguyen L."/>
            <person name="Nguyen N."/>
            <person name="Okwuonu G."/>
            <person name="Ongeri F."/>
            <person name="Pham C."/>
            <person name="Simmons D."/>
            <person name="Wilczek-Boney K."/>
            <person name="Hale W."/>
            <person name="Jakkamsetti A."/>
            <person name="Pham P."/>
            <person name="Ruth R."/>
            <person name="San Lucas F."/>
            <person name="Warren J."/>
            <person name="Zhang J."/>
            <person name="Zhao Z."/>
            <person name="Zhou C."/>
            <person name="Zhu D."/>
            <person name="Lee S."/>
            <person name="Bess C."/>
            <person name="Blankenburg K."/>
            <person name="Forbes L."/>
            <person name="Fu Q."/>
            <person name="Gubbala S."/>
            <person name="Hirani K."/>
            <person name="Jayaseelan J.C."/>
            <person name="Lara F."/>
            <person name="Munidasa M."/>
            <person name="Palculict T."/>
            <person name="Patil S."/>
            <person name="Pu L.-L."/>
            <person name="Saada N."/>
            <person name="Tang L."/>
            <person name="Weissenberger G."/>
            <person name="Zhu Y."/>
            <person name="Hemphill L."/>
            <person name="Shang Y."/>
            <person name="Youmans B."/>
            <person name="Ayvaz T."/>
            <person name="Ross M."/>
            <person name="Santibanez J."/>
            <person name="Aqrawi P."/>
            <person name="Gross S."/>
            <person name="Joshi V."/>
            <person name="Fowler G."/>
            <person name="Nazareth L."/>
            <person name="Reid J."/>
            <person name="Worley K."/>
            <person name="Petrosino J."/>
            <person name="Highlander S."/>
            <person name="Gibbs R."/>
            <person name="Gibbs R."/>
        </authorList>
    </citation>
    <scope>NUCLEOTIDE SEQUENCE [LARGE SCALE GENOMIC DNA]</scope>
    <source>
        <strain evidence="3">ATCC 19194</strain>
    </source>
</reference>
<keyword evidence="1" id="KW-1133">Transmembrane helix</keyword>
<proteinExistence type="predicted"/>
<evidence type="ECO:0000313" key="3">
    <source>
        <dbReference type="Proteomes" id="UP000003085"/>
    </source>
</evidence>
<accession>D4XMS3</accession>
<dbReference type="Proteomes" id="UP000003085">
    <property type="component" value="Unassembled WGS sequence"/>
</dbReference>
<feature type="transmembrane region" description="Helical" evidence="1">
    <location>
        <begin position="333"/>
        <end position="351"/>
    </location>
</feature>
<gene>
    <name evidence="2" type="ORF">HMP0015_1015</name>
</gene>
<name>D4XMS3_ACIHA</name>
<dbReference type="AlphaFoldDB" id="D4XMS3"/>
<keyword evidence="1" id="KW-0812">Transmembrane</keyword>
<comment type="caution">
    <text evidence="2">The sequence shown here is derived from an EMBL/GenBank/DDBJ whole genome shotgun (WGS) entry which is preliminary data.</text>
</comment>